<dbReference type="Proteomes" id="UP001497497">
    <property type="component" value="Unassembled WGS sequence"/>
</dbReference>
<name>A0AAV2HJN4_LYMST</name>
<dbReference type="InterPro" id="IPR004142">
    <property type="entry name" value="NDRG"/>
</dbReference>
<dbReference type="SUPFAM" id="SSF53474">
    <property type="entry name" value="alpha/beta-Hydrolases"/>
    <property type="match status" value="1"/>
</dbReference>
<evidence type="ECO:0008006" key="4">
    <source>
        <dbReference type="Google" id="ProtNLM"/>
    </source>
</evidence>
<comment type="similarity">
    <text evidence="1">Belongs to the NDRG family.</text>
</comment>
<gene>
    <name evidence="2" type="ORF">GSLYS_00006456001</name>
</gene>
<evidence type="ECO:0000313" key="2">
    <source>
        <dbReference type="EMBL" id="CAL1532377.1"/>
    </source>
</evidence>
<evidence type="ECO:0000313" key="3">
    <source>
        <dbReference type="Proteomes" id="UP001497497"/>
    </source>
</evidence>
<dbReference type="InterPro" id="IPR029058">
    <property type="entry name" value="AB_hydrolase_fold"/>
</dbReference>
<dbReference type="Gene3D" id="3.40.50.1820">
    <property type="entry name" value="alpha/beta hydrolase"/>
    <property type="match status" value="1"/>
</dbReference>
<evidence type="ECO:0000256" key="1">
    <source>
        <dbReference type="ARBA" id="ARBA00005598"/>
    </source>
</evidence>
<proteinExistence type="inferred from homology"/>
<organism evidence="2 3">
    <name type="scientific">Lymnaea stagnalis</name>
    <name type="common">Great pond snail</name>
    <name type="synonym">Helix stagnalis</name>
    <dbReference type="NCBI Taxonomy" id="6523"/>
    <lineage>
        <taxon>Eukaryota</taxon>
        <taxon>Metazoa</taxon>
        <taxon>Spiralia</taxon>
        <taxon>Lophotrochozoa</taxon>
        <taxon>Mollusca</taxon>
        <taxon>Gastropoda</taxon>
        <taxon>Heterobranchia</taxon>
        <taxon>Euthyneura</taxon>
        <taxon>Panpulmonata</taxon>
        <taxon>Hygrophila</taxon>
        <taxon>Lymnaeoidea</taxon>
        <taxon>Lymnaeidae</taxon>
        <taxon>Lymnaea</taxon>
    </lineage>
</organism>
<accession>A0AAV2HJN4</accession>
<reference evidence="2 3" key="1">
    <citation type="submission" date="2024-04" db="EMBL/GenBank/DDBJ databases">
        <authorList>
            <consortium name="Genoscope - CEA"/>
            <person name="William W."/>
        </authorList>
    </citation>
    <scope>NUCLEOTIDE SEQUENCE [LARGE SCALE GENOMIC DNA]</scope>
</reference>
<dbReference type="Pfam" id="PF03096">
    <property type="entry name" value="Ndr"/>
    <property type="match status" value="1"/>
</dbReference>
<keyword evidence="3" id="KW-1185">Reference proteome</keyword>
<dbReference type="AlphaFoldDB" id="A0AAV2HJN4"/>
<sequence length="363" mass="41354">MEKRTEIELTSIESMDPKPRSFANHANAILIQEENIETPYGNFHVAIQGDRSKQPILTFHDIGLNHTTCFQGFFSYPDMQPILRHFCVYHVNAPGQEESSMTLKPEHDVLGNPDSLGSRFVYPTMDQLAEAIHHIVDHFGMKTFIGFGVGAGANVLARYELCHHDRVDSLILVNPTAGKSGWIEWGYQKMNSWYLFSGQLTSFTEEYLLWHWFGKKTRWTNHDLIHTYSEYIKTINAQNLGLFIETFLKRTDLGIVREMDPMRKVSARTIRCRSLILVGDDSPHMDDVVEMNGRMLPEETDFLKIADCGGMPLEEQPGKTCEAFRLFLQGMGYVPSLVQSYSAAAEYNQLHAGDHQLTPPMTC</sequence>
<comment type="caution">
    <text evidence="2">The sequence shown here is derived from an EMBL/GenBank/DDBJ whole genome shotgun (WGS) entry which is preliminary data.</text>
</comment>
<protein>
    <recommendedName>
        <fullName evidence="4">Protein NDRG3</fullName>
    </recommendedName>
</protein>
<dbReference type="PANTHER" id="PTHR11034">
    <property type="entry name" value="N-MYC DOWNSTREAM REGULATED"/>
    <property type="match status" value="1"/>
</dbReference>
<dbReference type="EMBL" id="CAXITT010000114">
    <property type="protein sequence ID" value="CAL1532377.1"/>
    <property type="molecule type" value="Genomic_DNA"/>
</dbReference>